<evidence type="ECO:0008006" key="4">
    <source>
        <dbReference type="Google" id="ProtNLM"/>
    </source>
</evidence>
<feature type="region of interest" description="Disordered" evidence="1">
    <location>
        <begin position="1"/>
        <end position="32"/>
    </location>
</feature>
<proteinExistence type="predicted"/>
<name>A0A3Q9BVV6_9ACTN</name>
<sequence>MACLPGAHVRRPRPSHHLGTGKLPRRRRTPQRSVVIDTTGLLLTVLVTTASVQDPTAARPSRPVPVVRAGTFPGCGSAGVDSVPRSLFM</sequence>
<gene>
    <name evidence="2" type="ORF">EJC51_01780</name>
</gene>
<dbReference type="EMBL" id="CP034463">
    <property type="protein sequence ID" value="AZP14983.1"/>
    <property type="molecule type" value="Genomic_DNA"/>
</dbReference>
<evidence type="ECO:0000313" key="3">
    <source>
        <dbReference type="Proteomes" id="UP000280197"/>
    </source>
</evidence>
<keyword evidence="3" id="KW-1185">Reference proteome</keyword>
<dbReference type="Proteomes" id="UP000280197">
    <property type="component" value="Chromosome"/>
</dbReference>
<dbReference type="KEGG" id="saqu:EJC51_01780"/>
<reference evidence="2 3" key="1">
    <citation type="submission" date="2018-12" db="EMBL/GenBank/DDBJ databases">
        <authorList>
            <person name="Li K."/>
        </authorList>
    </citation>
    <scope>NUCLEOTIDE SEQUENCE [LARGE SCALE GENOMIC DNA]</scope>
    <source>
        <strain evidence="3">CR22</strain>
    </source>
</reference>
<protein>
    <recommendedName>
        <fullName evidence="4">Transposase</fullName>
    </recommendedName>
</protein>
<dbReference type="AlphaFoldDB" id="A0A3Q9BVV6"/>
<evidence type="ECO:0000256" key="1">
    <source>
        <dbReference type="SAM" id="MobiDB-lite"/>
    </source>
</evidence>
<accession>A0A3Q9BVV6</accession>
<evidence type="ECO:0000313" key="2">
    <source>
        <dbReference type="EMBL" id="AZP14983.1"/>
    </source>
</evidence>
<organism evidence="2 3">
    <name type="scientific">Streptomyces aquilus</name>
    <dbReference type="NCBI Taxonomy" id="2548456"/>
    <lineage>
        <taxon>Bacteria</taxon>
        <taxon>Bacillati</taxon>
        <taxon>Actinomycetota</taxon>
        <taxon>Actinomycetes</taxon>
        <taxon>Kitasatosporales</taxon>
        <taxon>Streptomycetaceae</taxon>
        <taxon>Streptomyces</taxon>
    </lineage>
</organism>